<gene>
    <name evidence="1" type="ORF">COB11_04170</name>
</gene>
<sequence>MKFLIVGPGPTGLLLAILLHKEQVPYAYHAAFSYLYLIRPDNYIGLKSRDLCFHNVRKYIFRVLDSL</sequence>
<dbReference type="EMBL" id="NVUU01000043">
    <property type="protein sequence ID" value="PCI94224.1"/>
    <property type="molecule type" value="Genomic_DNA"/>
</dbReference>
<evidence type="ECO:0000313" key="2">
    <source>
        <dbReference type="Proteomes" id="UP000217838"/>
    </source>
</evidence>
<reference evidence="2" key="1">
    <citation type="submission" date="2017-08" db="EMBL/GenBank/DDBJ databases">
        <title>A dynamic microbial community with high functional redundancy inhabits the cold, oxic subseafloor aquifer.</title>
        <authorList>
            <person name="Tully B.J."/>
            <person name="Wheat C.G."/>
            <person name="Glazer B.T."/>
            <person name="Huber J.A."/>
        </authorList>
    </citation>
    <scope>NUCLEOTIDE SEQUENCE [LARGE SCALE GENOMIC DNA]</scope>
</reference>
<name>A0A2A4YHN4_UNCAE</name>
<accession>A0A2A4YHN4</accession>
<dbReference type="Proteomes" id="UP000217838">
    <property type="component" value="Unassembled WGS sequence"/>
</dbReference>
<organism evidence="1 2">
    <name type="scientific">Aerophobetes bacterium</name>
    <dbReference type="NCBI Taxonomy" id="2030807"/>
    <lineage>
        <taxon>Bacteria</taxon>
        <taxon>Candidatus Aerophobota</taxon>
    </lineage>
</organism>
<protein>
    <recommendedName>
        <fullName evidence="3">FAD-binding domain-containing protein</fullName>
    </recommendedName>
</protein>
<dbReference type="AlphaFoldDB" id="A0A2A4YHN4"/>
<comment type="caution">
    <text evidence="1">The sequence shown here is derived from an EMBL/GenBank/DDBJ whole genome shotgun (WGS) entry which is preliminary data.</text>
</comment>
<evidence type="ECO:0008006" key="3">
    <source>
        <dbReference type="Google" id="ProtNLM"/>
    </source>
</evidence>
<evidence type="ECO:0000313" key="1">
    <source>
        <dbReference type="EMBL" id="PCI94224.1"/>
    </source>
</evidence>
<proteinExistence type="predicted"/>